<dbReference type="InterPro" id="IPR004619">
    <property type="entry name" value="Type_III_PanK"/>
</dbReference>
<evidence type="ECO:0000313" key="8">
    <source>
        <dbReference type="EMBL" id="KAG7368148.1"/>
    </source>
</evidence>
<keyword evidence="3" id="KW-0547">Nucleotide-binding</keyword>
<evidence type="ECO:0000256" key="3">
    <source>
        <dbReference type="ARBA" id="ARBA00022741"/>
    </source>
</evidence>
<proteinExistence type="predicted"/>
<evidence type="ECO:0000256" key="5">
    <source>
        <dbReference type="ARBA" id="ARBA00022840"/>
    </source>
</evidence>
<dbReference type="GO" id="GO:0004594">
    <property type="term" value="F:pantothenate kinase activity"/>
    <property type="evidence" value="ECO:0007669"/>
    <property type="project" value="InterPro"/>
</dbReference>
<keyword evidence="4" id="KW-0418">Kinase</keyword>
<sequence length="683" mass="76013">MSGSGQHGEVMAVTATTTTTTTTTASPQFVVTIEDAVFPRDLPSDDERIFLSIFGHAGGWKWAMHECRSVSFAPSTFWSTPAPNQDDRENNEPCLALHQFLTTRVLEYLFGTTKVHPNLKRSATEQAKKRQVPALTVYILASNASKSIEPNVTVAAAAAAAVDPSTPTSSSRTAGQGDMERDVVTLFKDVPVRILRLLPEHFFAVEQHHHGGVIQPFMTTERLAALYGAKGNHPSSRGILIIHGGDVLSYSAMDHQGKIVGGGVSPGIGMRFRSLFDYSAEEDFPLVHWSDLRAKIKEYVHKKDKGQTKQRSFVDTFSVDIEDSVVAGVISEVSLHARNIVKQFLDLVSPVVEADTSVEPPRTPAIVLLEGHDNEFLFDLLGDNSSEICPMEPGVTIPKKPQVEYCCRKNLTAYGIQRLLVVHSRHASVCDPDETIRAEIIGLRGARIHTDSFKVKTTKASPRRGTFVAIRRGHSFDDDMFEFLYDDNGEKDYVDVTGLYDSIRLYLEVGEDGPDVNTKKWAKNKRIEMVAVEKTLADASESVRHRKVELDGAQTQDGTVIGVLAKGESEGIADATAKDNGENLEKKTRKKRGGKRRREYNEPEEFLGRRVAKYFDGELYFGTLDHIASEDKNDPLWHVTYDDDDEEDFEYNQVKAALLLYEEMQSEDPKQNLPAKRARKGEK</sequence>
<organism evidence="8 9">
    <name type="scientific">Nitzschia inconspicua</name>
    <dbReference type="NCBI Taxonomy" id="303405"/>
    <lineage>
        <taxon>Eukaryota</taxon>
        <taxon>Sar</taxon>
        <taxon>Stramenopiles</taxon>
        <taxon>Ochrophyta</taxon>
        <taxon>Bacillariophyta</taxon>
        <taxon>Bacillariophyceae</taxon>
        <taxon>Bacillariophycidae</taxon>
        <taxon>Bacillariales</taxon>
        <taxon>Bacillariaceae</taxon>
        <taxon>Nitzschia</taxon>
    </lineage>
</organism>
<feature type="domain" description="PTM/DIR17-like Tudor" evidence="7">
    <location>
        <begin position="608"/>
        <end position="656"/>
    </location>
</feature>
<reference evidence="8" key="2">
    <citation type="submission" date="2021-04" db="EMBL/GenBank/DDBJ databases">
        <authorList>
            <person name="Podell S."/>
        </authorList>
    </citation>
    <scope>NUCLEOTIDE SEQUENCE</scope>
    <source>
        <strain evidence="8">Hildebrandi</strain>
    </source>
</reference>
<feature type="region of interest" description="Disordered" evidence="6">
    <location>
        <begin position="663"/>
        <end position="683"/>
    </location>
</feature>
<dbReference type="PANTHER" id="PTHR34265:SF1">
    <property type="entry name" value="TYPE III PANTOTHENATE KINASE"/>
    <property type="match status" value="1"/>
</dbReference>
<dbReference type="Proteomes" id="UP000693970">
    <property type="component" value="Unassembled WGS sequence"/>
</dbReference>
<keyword evidence="9" id="KW-1185">Reference proteome</keyword>
<evidence type="ECO:0000256" key="4">
    <source>
        <dbReference type="ARBA" id="ARBA00022777"/>
    </source>
</evidence>
<dbReference type="GO" id="GO:0005737">
    <property type="term" value="C:cytoplasm"/>
    <property type="evidence" value="ECO:0007669"/>
    <property type="project" value="UniProtKB-SubCell"/>
</dbReference>
<evidence type="ECO:0000256" key="2">
    <source>
        <dbReference type="ARBA" id="ARBA00022679"/>
    </source>
</evidence>
<evidence type="ECO:0000259" key="7">
    <source>
        <dbReference type="Pfam" id="PF21743"/>
    </source>
</evidence>
<dbReference type="AlphaFoldDB" id="A0A9K3LUE8"/>
<evidence type="ECO:0000256" key="1">
    <source>
        <dbReference type="ARBA" id="ARBA00004496"/>
    </source>
</evidence>
<dbReference type="GO" id="GO:0005524">
    <property type="term" value="F:ATP binding"/>
    <property type="evidence" value="ECO:0007669"/>
    <property type="project" value="UniProtKB-KW"/>
</dbReference>
<dbReference type="EMBL" id="JAGRRH010000006">
    <property type="protein sequence ID" value="KAG7368148.1"/>
    <property type="molecule type" value="Genomic_DNA"/>
</dbReference>
<name>A0A9K3LUE8_9STRA</name>
<evidence type="ECO:0000313" key="9">
    <source>
        <dbReference type="Proteomes" id="UP000693970"/>
    </source>
</evidence>
<protein>
    <recommendedName>
        <fullName evidence="7">PTM/DIR17-like Tudor domain-containing protein</fullName>
    </recommendedName>
</protein>
<dbReference type="PANTHER" id="PTHR34265">
    <property type="entry name" value="TYPE III PANTOTHENATE KINASE"/>
    <property type="match status" value="1"/>
</dbReference>
<keyword evidence="5" id="KW-0067">ATP-binding</keyword>
<comment type="subcellular location">
    <subcellularLocation>
        <location evidence="1">Cytoplasm</location>
    </subcellularLocation>
</comment>
<dbReference type="InterPro" id="IPR047365">
    <property type="entry name" value="Tudor_AtPTM-like"/>
</dbReference>
<comment type="caution">
    <text evidence="8">The sequence shown here is derived from an EMBL/GenBank/DDBJ whole genome shotgun (WGS) entry which is preliminary data.</text>
</comment>
<feature type="compositionally biased region" description="Basic residues" evidence="6">
    <location>
        <begin position="587"/>
        <end position="598"/>
    </location>
</feature>
<evidence type="ECO:0000256" key="6">
    <source>
        <dbReference type="SAM" id="MobiDB-lite"/>
    </source>
</evidence>
<dbReference type="Pfam" id="PF21743">
    <property type="entry name" value="PTM_DIR17_Tudor"/>
    <property type="match status" value="1"/>
</dbReference>
<gene>
    <name evidence="8" type="ORF">IV203_030891</name>
</gene>
<dbReference type="OrthoDB" id="46495at2759"/>
<feature type="region of interest" description="Disordered" evidence="6">
    <location>
        <begin position="579"/>
        <end position="601"/>
    </location>
</feature>
<keyword evidence="2" id="KW-0808">Transferase</keyword>
<reference evidence="8" key="1">
    <citation type="journal article" date="2021" name="Sci. Rep.">
        <title>Diploid genomic architecture of Nitzschia inconspicua, an elite biomass production diatom.</title>
        <authorList>
            <person name="Oliver A."/>
            <person name="Podell S."/>
            <person name="Pinowska A."/>
            <person name="Traller J.C."/>
            <person name="Smith S.R."/>
            <person name="McClure R."/>
            <person name="Beliaev A."/>
            <person name="Bohutskyi P."/>
            <person name="Hill E.A."/>
            <person name="Rabines A."/>
            <person name="Zheng H."/>
            <person name="Allen L.Z."/>
            <person name="Kuo A."/>
            <person name="Grigoriev I.V."/>
            <person name="Allen A.E."/>
            <person name="Hazlebeck D."/>
            <person name="Allen E.E."/>
        </authorList>
    </citation>
    <scope>NUCLEOTIDE SEQUENCE</scope>
    <source>
        <strain evidence="8">Hildebrandi</strain>
    </source>
</reference>
<accession>A0A9K3LUE8</accession>